<evidence type="ECO:0000256" key="11">
    <source>
        <dbReference type="ARBA" id="ARBA00023136"/>
    </source>
</evidence>
<feature type="disulfide bond" evidence="15">
    <location>
        <begin position="59"/>
        <end position="208"/>
    </location>
</feature>
<evidence type="ECO:0000256" key="10">
    <source>
        <dbReference type="ARBA" id="ARBA00023098"/>
    </source>
</evidence>
<evidence type="ECO:0000256" key="7">
    <source>
        <dbReference type="ARBA" id="ARBA00022981"/>
    </source>
</evidence>
<feature type="chain" id="PRO_5029630521" description="Alpha-N-acetyl-neuraminyl-2,3-beta-galactosyl-1, 3-N-acetyl-galactosaminide alpha-2,6-sialyltransferase" evidence="16">
    <location>
        <begin position="29"/>
        <end position="282"/>
    </location>
</feature>
<evidence type="ECO:0000256" key="12">
    <source>
        <dbReference type="ARBA" id="ARBA00023157"/>
    </source>
</evidence>
<reference evidence="17 18" key="1">
    <citation type="submission" date="2020-02" db="EMBL/GenBank/DDBJ databases">
        <title>A chromosome-scale genome assembly of the black bullhead catfish (Ameiurus melas).</title>
        <authorList>
            <person name="Wen M."/>
            <person name="Zham M."/>
            <person name="Cabau C."/>
            <person name="Klopp C."/>
            <person name="Donnadieu C."/>
            <person name="Roques C."/>
            <person name="Bouchez O."/>
            <person name="Lampietro C."/>
            <person name="Jouanno E."/>
            <person name="Herpin A."/>
            <person name="Louis A."/>
            <person name="Berthelot C."/>
            <person name="Parey E."/>
            <person name="Roest-Crollius H."/>
            <person name="Braasch I."/>
            <person name="Postlethwait J."/>
            <person name="Robinson-Rechavi M."/>
            <person name="Echchiki A."/>
            <person name="Begum T."/>
            <person name="Montfort J."/>
            <person name="Schartl M."/>
            <person name="Bobe J."/>
            <person name="Guiguen Y."/>
        </authorList>
    </citation>
    <scope>NUCLEOTIDE SEQUENCE [LARGE SCALE GENOMIC DNA]</scope>
    <source>
        <strain evidence="17">M_S1</strain>
        <tissue evidence="17">Blood</tissue>
    </source>
</reference>
<keyword evidence="7" id="KW-0730">Sialic acid</keyword>
<comment type="caution">
    <text evidence="17">The sequence shown here is derived from an EMBL/GenBank/DDBJ whole genome shotgun (WGS) entry which is preliminary data.</text>
</comment>
<evidence type="ECO:0000256" key="8">
    <source>
        <dbReference type="ARBA" id="ARBA00022989"/>
    </source>
</evidence>
<comment type="similarity">
    <text evidence="2">Belongs to the glycosyltransferase 29 family.</text>
</comment>
<evidence type="ECO:0000256" key="3">
    <source>
        <dbReference type="ARBA" id="ARBA00022676"/>
    </source>
</evidence>
<dbReference type="PANTHER" id="PTHR45906">
    <property type="entry name" value="ALPHA-N-ACETYL-NEURAMINYL-2,3-BETA-GALACTOSYL-1, 3-N-ACETYL-GALACTOSAMINIDE ALPHA-2,6-SIALYLTRANSFERASE-LIKE"/>
    <property type="match status" value="1"/>
</dbReference>
<evidence type="ECO:0000256" key="4">
    <source>
        <dbReference type="ARBA" id="ARBA00022679"/>
    </source>
</evidence>
<feature type="signal peptide" evidence="16">
    <location>
        <begin position="1"/>
        <end position="28"/>
    </location>
</feature>
<gene>
    <name evidence="17" type="ORF">AMELA_G00203050</name>
</gene>
<keyword evidence="5" id="KW-0812">Transmembrane</keyword>
<dbReference type="GO" id="GO:0009311">
    <property type="term" value="P:oligosaccharide metabolic process"/>
    <property type="evidence" value="ECO:0007669"/>
    <property type="project" value="TreeGrafter"/>
</dbReference>
<keyword evidence="11" id="KW-0472">Membrane</keyword>
<keyword evidence="18" id="KW-1185">Reference proteome</keyword>
<keyword evidence="10" id="KW-0443">Lipid metabolism</keyword>
<dbReference type="PANTHER" id="PTHR45906:SF4">
    <property type="entry name" value="ALPHA-N-ACETYL-NEURAMINYL-2,3-BETA-GALACTOSYL-1,3-N-ACETYL-GALACTOSAMINIDE ALPHA-2,6-SIALYLTRANSFERASE"/>
    <property type="match status" value="1"/>
</dbReference>
<protein>
    <recommendedName>
        <fullName evidence="19">Alpha-N-acetyl-neuraminyl-2,3-beta-galactosyl-1, 3-N-acetyl-galactosaminide alpha-2,6-sialyltransferase</fullName>
    </recommendedName>
</protein>
<evidence type="ECO:0000313" key="18">
    <source>
        <dbReference type="Proteomes" id="UP000593565"/>
    </source>
</evidence>
<evidence type="ECO:0000256" key="5">
    <source>
        <dbReference type="ARBA" id="ARBA00022692"/>
    </source>
</evidence>
<evidence type="ECO:0008006" key="19">
    <source>
        <dbReference type="Google" id="ProtNLM"/>
    </source>
</evidence>
<dbReference type="GO" id="GO:0001574">
    <property type="term" value="P:ganglioside biosynthetic process"/>
    <property type="evidence" value="ECO:0007669"/>
    <property type="project" value="TreeGrafter"/>
</dbReference>
<comment type="subcellular location">
    <subcellularLocation>
        <location evidence="1">Golgi apparatus membrane</location>
        <topology evidence="1">Single-pass type II membrane protein</topology>
    </subcellularLocation>
</comment>
<dbReference type="AlphaFoldDB" id="A0A7J6A4X0"/>
<dbReference type="OrthoDB" id="10264956at2759"/>
<evidence type="ECO:0000256" key="1">
    <source>
        <dbReference type="ARBA" id="ARBA00004323"/>
    </source>
</evidence>
<keyword evidence="3" id="KW-0328">Glycosyltransferase</keyword>
<keyword evidence="12" id="KW-1015">Disulfide bond</keyword>
<dbReference type="Pfam" id="PF00777">
    <property type="entry name" value="Glyco_transf_29"/>
    <property type="match status" value="1"/>
</dbReference>
<sequence length="282" mass="32596">MKSLKFRWLLLLLITLSLLLWYNHVSKTGEVDLGLRGYVRISPGIRSSSRYLALRCARCAVVSSSGQVLGSRRGREIDGHECVIRMNAAPTRGFEADVGNRTTVRVVSHSSVRRLLRHEAFFFQQEANTRYVVWGPEQNMRHDGKGRVFNVIAKMALKYPGTHIYVVSREKMMKCDRVFQNETGKNRMKSGAFLSTGFFTMIFALDVCDSINVYGMIDGSYCGLTNYSSVPYHYYEPNRLDECGMYKVHERARRGGHRFITEKQIYRRWASQGKLKFRYPTW</sequence>
<evidence type="ECO:0000313" key="17">
    <source>
        <dbReference type="EMBL" id="KAF4077007.1"/>
    </source>
</evidence>
<evidence type="ECO:0000256" key="2">
    <source>
        <dbReference type="ARBA" id="ARBA00006003"/>
    </source>
</evidence>
<keyword evidence="8" id="KW-1133">Transmembrane helix</keyword>
<dbReference type="GO" id="GO:0000139">
    <property type="term" value="C:Golgi membrane"/>
    <property type="evidence" value="ECO:0007669"/>
    <property type="project" value="UniProtKB-SubCell"/>
</dbReference>
<comment type="catalytic activity">
    <reaction evidence="14">
        <text>a ganglioside GM1b (d18:1(4E)) + CMP-N-acetyl-beta-neuraminate = a ganglioside GD1alpha (d18:1(4E)) + CMP + H(+)</text>
        <dbReference type="Rhea" id="RHEA:41968"/>
        <dbReference type="ChEBI" id="CHEBI:15378"/>
        <dbReference type="ChEBI" id="CHEBI:57812"/>
        <dbReference type="ChEBI" id="CHEBI:60377"/>
        <dbReference type="ChEBI" id="CHEBI:78568"/>
        <dbReference type="ChEBI" id="CHEBI:78569"/>
    </reaction>
    <physiologicalReaction direction="left-to-right" evidence="14">
        <dbReference type="Rhea" id="RHEA:41969"/>
    </physiologicalReaction>
</comment>
<evidence type="ECO:0000256" key="13">
    <source>
        <dbReference type="ARBA" id="ARBA00023180"/>
    </source>
</evidence>
<keyword evidence="6" id="KW-0735">Signal-anchor</keyword>
<name>A0A7J6A4X0_AMEME</name>
<organism evidence="17 18">
    <name type="scientific">Ameiurus melas</name>
    <name type="common">Black bullhead</name>
    <name type="synonym">Silurus melas</name>
    <dbReference type="NCBI Taxonomy" id="219545"/>
    <lineage>
        <taxon>Eukaryota</taxon>
        <taxon>Metazoa</taxon>
        <taxon>Chordata</taxon>
        <taxon>Craniata</taxon>
        <taxon>Vertebrata</taxon>
        <taxon>Euteleostomi</taxon>
        <taxon>Actinopterygii</taxon>
        <taxon>Neopterygii</taxon>
        <taxon>Teleostei</taxon>
        <taxon>Ostariophysi</taxon>
        <taxon>Siluriformes</taxon>
        <taxon>Ictaluridae</taxon>
        <taxon>Ameiurus</taxon>
    </lineage>
</organism>
<evidence type="ECO:0000256" key="6">
    <source>
        <dbReference type="ARBA" id="ARBA00022968"/>
    </source>
</evidence>
<accession>A0A7J6A4X0</accession>
<dbReference type="EMBL" id="JAAGNN010000018">
    <property type="protein sequence ID" value="KAF4077007.1"/>
    <property type="molecule type" value="Genomic_DNA"/>
</dbReference>
<dbReference type="GO" id="GO:0001665">
    <property type="term" value="F:alpha-N-acetylgalactosaminide alpha-2,6-sialyltransferase activity"/>
    <property type="evidence" value="ECO:0007669"/>
    <property type="project" value="TreeGrafter"/>
</dbReference>
<proteinExistence type="inferred from homology"/>
<keyword evidence="13" id="KW-0325">Glycoprotein</keyword>
<keyword evidence="16" id="KW-0732">Signal</keyword>
<keyword evidence="4" id="KW-0808">Transferase</keyword>
<evidence type="ECO:0000256" key="9">
    <source>
        <dbReference type="ARBA" id="ARBA00023034"/>
    </source>
</evidence>
<dbReference type="Proteomes" id="UP000593565">
    <property type="component" value="Unassembled WGS sequence"/>
</dbReference>
<evidence type="ECO:0000256" key="14">
    <source>
        <dbReference type="ARBA" id="ARBA00043744"/>
    </source>
</evidence>
<keyword evidence="9" id="KW-0333">Golgi apparatus</keyword>
<evidence type="ECO:0000256" key="15">
    <source>
        <dbReference type="PIRSR" id="PIRSR005557-2"/>
    </source>
</evidence>
<dbReference type="InterPro" id="IPR038578">
    <property type="entry name" value="GT29-like_sf"/>
</dbReference>
<dbReference type="InterPro" id="IPR001675">
    <property type="entry name" value="Glyco_trans_29"/>
</dbReference>
<dbReference type="Gene3D" id="3.90.1480.20">
    <property type="entry name" value="Glycosyl transferase family 29"/>
    <property type="match status" value="1"/>
</dbReference>
<evidence type="ECO:0000256" key="16">
    <source>
        <dbReference type="SAM" id="SignalP"/>
    </source>
</evidence>